<dbReference type="NCBIfam" id="TIGR00585">
    <property type="entry name" value="mutl"/>
    <property type="match status" value="1"/>
</dbReference>
<dbReference type="SUPFAM" id="SSF118116">
    <property type="entry name" value="DNA mismatch repair protein MutL"/>
    <property type="match status" value="1"/>
</dbReference>
<evidence type="ECO:0000256" key="4">
    <source>
        <dbReference type="HAMAP-Rule" id="MF_00149"/>
    </source>
</evidence>
<dbReference type="InterPro" id="IPR014790">
    <property type="entry name" value="MutL_C"/>
</dbReference>
<comment type="function">
    <text evidence="4">This protein is involved in the repair of mismatches in DNA. It is required for dam-dependent methyl-directed DNA mismatch repair. May act as a 'molecular matchmaker', a protein that promotes the formation of a stable complex between two or more DNA-binding proteins in an ATP-dependent manner without itself being part of a final effector complex.</text>
</comment>
<dbReference type="PANTHER" id="PTHR10073:SF12">
    <property type="entry name" value="DNA MISMATCH REPAIR PROTEIN MLH1"/>
    <property type="match status" value="1"/>
</dbReference>
<proteinExistence type="inferred from homology"/>
<evidence type="ECO:0000259" key="7">
    <source>
        <dbReference type="SMART" id="SM01340"/>
    </source>
</evidence>
<keyword evidence="3 4" id="KW-0234">DNA repair</keyword>
<dbReference type="Gene3D" id="3.30.230.10">
    <property type="match status" value="1"/>
</dbReference>
<dbReference type="InterPro" id="IPR020568">
    <property type="entry name" value="Ribosomal_Su5_D2-typ_SF"/>
</dbReference>
<feature type="domain" description="DNA mismatch repair protein S5" evidence="7">
    <location>
        <begin position="209"/>
        <end position="327"/>
    </location>
</feature>
<reference evidence="9" key="1">
    <citation type="submission" date="2021-07" db="EMBL/GenBank/DDBJ databases">
        <title>Complete genome sequencing of a Clostridium isolate.</title>
        <authorList>
            <person name="Ueki A."/>
            <person name="Tonouchi A."/>
        </authorList>
    </citation>
    <scope>NUCLEOTIDE SEQUENCE [LARGE SCALE GENOMIC DNA]</scope>
    <source>
        <strain evidence="9">C5S11</strain>
    </source>
</reference>
<dbReference type="Pfam" id="PF08676">
    <property type="entry name" value="MutL_C"/>
    <property type="match status" value="1"/>
</dbReference>
<evidence type="ECO:0000313" key="8">
    <source>
        <dbReference type="EMBL" id="BCZ46622.1"/>
    </source>
</evidence>
<dbReference type="CDD" id="cd16926">
    <property type="entry name" value="HATPase_MutL-MLH-PMS-like"/>
    <property type="match status" value="1"/>
</dbReference>
<dbReference type="SUPFAM" id="SSF54211">
    <property type="entry name" value="Ribosomal protein S5 domain 2-like"/>
    <property type="match status" value="1"/>
</dbReference>
<gene>
    <name evidence="4 8" type="primary">mutL</name>
    <name evidence="8" type="ORF">psyc5s11_26890</name>
</gene>
<dbReference type="InterPro" id="IPR002099">
    <property type="entry name" value="MutL/Mlh/PMS"/>
</dbReference>
<keyword evidence="2 4" id="KW-0227">DNA damage</keyword>
<dbReference type="Gene3D" id="3.30.1370.100">
    <property type="entry name" value="MutL, C-terminal domain, regulatory subdomain"/>
    <property type="match status" value="1"/>
</dbReference>
<dbReference type="InterPro" id="IPR037198">
    <property type="entry name" value="MutL_C_sf"/>
</dbReference>
<dbReference type="PROSITE" id="PS00058">
    <property type="entry name" value="DNA_MISMATCH_REPAIR_1"/>
    <property type="match status" value="1"/>
</dbReference>
<evidence type="ECO:0000256" key="5">
    <source>
        <dbReference type="SAM" id="MobiDB-lite"/>
    </source>
</evidence>
<evidence type="ECO:0000313" key="9">
    <source>
        <dbReference type="Proteomes" id="UP000824633"/>
    </source>
</evidence>
<name>A0ABN6J1J6_9CLOT</name>
<sequence>MKRINILNEDTANKIAAGEVVERPSSVVKELVENSIDANSKNIVIEIEEGGTSLIRIIDDGDGIYKDDIDKAFLPHATSKINKSEDIYNIHTLGFRGEALPSIASVAKVNLKSKQENTEFGYEISIEGGRQSEVTECGVNKGTIIEVSDLFFNVPARKKFLKSTSKEGSLINDIITRLALANPKVSFELYNNHKKILHTFGNGDLKDVIRTIYGKSITDNILYYDDSSDLITVYGYVGKEEIARGSRNNQSIFVNKRYIKNRSLGIAVEQAFKSFSTVSKFPFFILFIEVYPEDVDVNIHPTKAEVKFNDERMIFKKIFGAVHNALKNEVFETFAIKEETETIKPATVPSFEEITFKIKEEEEKVKFANSAAKILMEQGKDLKVDNSSNEEKYTNTYVSKLNYENKSSLTNDNNSPLVDYNSSSSADENGLSRKRSNNDELNKSVIDIPVDFKSTIINENSNEIKINKTDINYEYETSDKDITIDNSTLQMKVESNISKAIAKFPPITIIGQYNKTYILGEYEGTLYMIDQHAAHEKILFEKYLKEIENGNIIIQPLMVPSVIDLSIDDYSYFEENKKVFEEAGFCLQEFGGNSLSLKEVPYFLGKLNPKNLFLDILDNLKNLGNGKTSEVKHNAIASKACKAAIKGNDKLELNEMIKLIEDLRFIDDPFHCPHGRPAIIKFTSVDIDKKFRRII</sequence>
<comment type="similarity">
    <text evidence="1 4">Belongs to the DNA mismatch repair MutL/HexB family.</text>
</comment>
<feature type="domain" description="MutL C-terminal dimerisation" evidence="6">
    <location>
        <begin position="509"/>
        <end position="651"/>
    </location>
</feature>
<dbReference type="InterPro" id="IPR038973">
    <property type="entry name" value="MutL/Mlh/Pms-like"/>
</dbReference>
<dbReference type="InterPro" id="IPR014721">
    <property type="entry name" value="Ribsml_uS5_D2-typ_fold_subgr"/>
</dbReference>
<dbReference type="InterPro" id="IPR042120">
    <property type="entry name" value="MutL_C_dimsub"/>
</dbReference>
<accession>A0ABN6J1J6</accession>
<dbReference type="Proteomes" id="UP000824633">
    <property type="component" value="Chromosome"/>
</dbReference>
<dbReference type="SUPFAM" id="SSF55874">
    <property type="entry name" value="ATPase domain of HSP90 chaperone/DNA topoisomerase II/histidine kinase"/>
    <property type="match status" value="1"/>
</dbReference>
<evidence type="ECO:0000256" key="3">
    <source>
        <dbReference type="ARBA" id="ARBA00023204"/>
    </source>
</evidence>
<dbReference type="SMART" id="SM01340">
    <property type="entry name" value="DNA_mis_repair"/>
    <property type="match status" value="1"/>
</dbReference>
<evidence type="ECO:0000259" key="6">
    <source>
        <dbReference type="SMART" id="SM00853"/>
    </source>
</evidence>
<dbReference type="InterPro" id="IPR036890">
    <property type="entry name" value="HATPase_C_sf"/>
</dbReference>
<dbReference type="Pfam" id="PF13589">
    <property type="entry name" value="HATPase_c_3"/>
    <property type="match status" value="1"/>
</dbReference>
<evidence type="ECO:0000256" key="2">
    <source>
        <dbReference type="ARBA" id="ARBA00022763"/>
    </source>
</evidence>
<dbReference type="SMART" id="SM00853">
    <property type="entry name" value="MutL_C"/>
    <property type="match status" value="1"/>
</dbReference>
<protein>
    <recommendedName>
        <fullName evidence="4">DNA mismatch repair protein MutL</fullName>
    </recommendedName>
</protein>
<feature type="region of interest" description="Disordered" evidence="5">
    <location>
        <begin position="407"/>
        <end position="438"/>
    </location>
</feature>
<dbReference type="PANTHER" id="PTHR10073">
    <property type="entry name" value="DNA MISMATCH REPAIR PROTEIN MLH, PMS, MUTL"/>
    <property type="match status" value="1"/>
</dbReference>
<dbReference type="EMBL" id="AP024849">
    <property type="protein sequence ID" value="BCZ46622.1"/>
    <property type="molecule type" value="Genomic_DNA"/>
</dbReference>
<dbReference type="CDD" id="cd00782">
    <property type="entry name" value="MutL_Trans"/>
    <property type="match status" value="1"/>
</dbReference>
<dbReference type="Gene3D" id="3.30.1540.20">
    <property type="entry name" value="MutL, C-terminal domain, dimerisation subdomain"/>
    <property type="match status" value="1"/>
</dbReference>
<dbReference type="HAMAP" id="MF_00149">
    <property type="entry name" value="DNA_mis_repair"/>
    <property type="match status" value="1"/>
</dbReference>
<dbReference type="Pfam" id="PF01119">
    <property type="entry name" value="DNA_mis_repair"/>
    <property type="match status" value="1"/>
</dbReference>
<dbReference type="InterPro" id="IPR013507">
    <property type="entry name" value="DNA_mismatch_S5_2-like"/>
</dbReference>
<feature type="compositionally biased region" description="Polar residues" evidence="5">
    <location>
        <begin position="407"/>
        <end position="427"/>
    </location>
</feature>
<dbReference type="RefSeq" id="WP_224038096.1">
    <property type="nucleotide sequence ID" value="NZ_AP024849.1"/>
</dbReference>
<dbReference type="InterPro" id="IPR020667">
    <property type="entry name" value="DNA_mismatch_repair_MutL"/>
</dbReference>
<dbReference type="Gene3D" id="3.30.565.10">
    <property type="entry name" value="Histidine kinase-like ATPase, C-terminal domain"/>
    <property type="match status" value="1"/>
</dbReference>
<keyword evidence="9" id="KW-1185">Reference proteome</keyword>
<dbReference type="InterPro" id="IPR042121">
    <property type="entry name" value="MutL_C_regsub"/>
</dbReference>
<dbReference type="InterPro" id="IPR014762">
    <property type="entry name" value="DNA_mismatch_repair_CS"/>
</dbReference>
<organism evidence="8 9">
    <name type="scientific">Clostridium gelidum</name>
    <dbReference type="NCBI Taxonomy" id="704125"/>
    <lineage>
        <taxon>Bacteria</taxon>
        <taxon>Bacillati</taxon>
        <taxon>Bacillota</taxon>
        <taxon>Clostridia</taxon>
        <taxon>Eubacteriales</taxon>
        <taxon>Clostridiaceae</taxon>
        <taxon>Clostridium</taxon>
    </lineage>
</organism>
<evidence type="ECO:0000256" key="1">
    <source>
        <dbReference type="ARBA" id="ARBA00006082"/>
    </source>
</evidence>